<dbReference type="AlphaFoldDB" id="A0A8J3ZQ66"/>
<name>A0A8J3ZQ66_9ACTN</name>
<dbReference type="Proteomes" id="UP000635606">
    <property type="component" value="Unassembled WGS sequence"/>
</dbReference>
<evidence type="ECO:0000313" key="2">
    <source>
        <dbReference type="EMBL" id="GIJ65541.1"/>
    </source>
</evidence>
<sequence>MERDEAQGQWRRSSFCSTGACVEVAEGSDAVLVRDSKKPEGGSLRISHVAWMAFIAAVAVGEIGNS</sequence>
<accession>A0A8J3ZQ66</accession>
<dbReference type="Pfam" id="PF04149">
    <property type="entry name" value="DUF397"/>
    <property type="match status" value="1"/>
</dbReference>
<feature type="domain" description="DUF397" evidence="1">
    <location>
        <begin position="9"/>
        <end position="58"/>
    </location>
</feature>
<dbReference type="RefSeq" id="WP_203925548.1">
    <property type="nucleotide sequence ID" value="NZ_BOPH01000006.1"/>
</dbReference>
<proteinExistence type="predicted"/>
<evidence type="ECO:0000259" key="1">
    <source>
        <dbReference type="Pfam" id="PF04149"/>
    </source>
</evidence>
<dbReference type="EMBL" id="BOPH01000006">
    <property type="protein sequence ID" value="GIJ65541.1"/>
    <property type="molecule type" value="Genomic_DNA"/>
</dbReference>
<organism evidence="2 3">
    <name type="scientific">Virgisporangium ochraceum</name>
    <dbReference type="NCBI Taxonomy" id="65505"/>
    <lineage>
        <taxon>Bacteria</taxon>
        <taxon>Bacillati</taxon>
        <taxon>Actinomycetota</taxon>
        <taxon>Actinomycetes</taxon>
        <taxon>Micromonosporales</taxon>
        <taxon>Micromonosporaceae</taxon>
        <taxon>Virgisporangium</taxon>
    </lineage>
</organism>
<comment type="caution">
    <text evidence="2">The sequence shown here is derived from an EMBL/GenBank/DDBJ whole genome shotgun (WGS) entry which is preliminary data.</text>
</comment>
<dbReference type="InterPro" id="IPR007278">
    <property type="entry name" value="DUF397"/>
</dbReference>
<evidence type="ECO:0000313" key="3">
    <source>
        <dbReference type="Proteomes" id="UP000635606"/>
    </source>
</evidence>
<keyword evidence="3" id="KW-1185">Reference proteome</keyword>
<protein>
    <recommendedName>
        <fullName evidence="1">DUF397 domain-containing protein</fullName>
    </recommendedName>
</protein>
<gene>
    <name evidence="2" type="ORF">Voc01_004580</name>
</gene>
<reference evidence="2" key="1">
    <citation type="submission" date="2021-01" db="EMBL/GenBank/DDBJ databases">
        <title>Whole genome shotgun sequence of Virgisporangium ochraceum NBRC 16418.</title>
        <authorList>
            <person name="Komaki H."/>
            <person name="Tamura T."/>
        </authorList>
    </citation>
    <scope>NUCLEOTIDE SEQUENCE</scope>
    <source>
        <strain evidence="2">NBRC 16418</strain>
    </source>
</reference>